<dbReference type="Gene3D" id="3.90.76.10">
    <property type="entry name" value="Dipeptide-binding Protein, Domain 1"/>
    <property type="match status" value="1"/>
</dbReference>
<proteinExistence type="inferred from homology"/>
<feature type="domain" description="Solute-binding protein family 5" evidence="4">
    <location>
        <begin position="74"/>
        <end position="440"/>
    </location>
</feature>
<evidence type="ECO:0000313" key="6">
    <source>
        <dbReference type="Proteomes" id="UP001139451"/>
    </source>
</evidence>
<gene>
    <name evidence="5" type="ORF">M9978_05985</name>
</gene>
<dbReference type="GO" id="GO:0043190">
    <property type="term" value="C:ATP-binding cassette (ABC) transporter complex"/>
    <property type="evidence" value="ECO:0007669"/>
    <property type="project" value="InterPro"/>
</dbReference>
<evidence type="ECO:0000256" key="2">
    <source>
        <dbReference type="ARBA" id="ARBA00005695"/>
    </source>
</evidence>
<evidence type="ECO:0000259" key="4">
    <source>
        <dbReference type="Pfam" id="PF00496"/>
    </source>
</evidence>
<dbReference type="AlphaFoldDB" id="A0A9X2HIY4"/>
<dbReference type="PANTHER" id="PTHR30290:SF38">
    <property type="entry name" value="D,D-DIPEPTIDE-BINDING PERIPLASMIC PROTEIN DDPA-RELATED"/>
    <property type="match status" value="1"/>
</dbReference>
<dbReference type="InterPro" id="IPR000914">
    <property type="entry name" value="SBP_5_dom"/>
</dbReference>
<evidence type="ECO:0000313" key="5">
    <source>
        <dbReference type="EMBL" id="MCP3729974.1"/>
    </source>
</evidence>
<reference evidence="5" key="1">
    <citation type="submission" date="2022-05" db="EMBL/GenBank/DDBJ databases">
        <title>Sphingomonas sp. strain MG17 Genome sequencing and assembly.</title>
        <authorList>
            <person name="Kim I."/>
        </authorList>
    </citation>
    <scope>NUCLEOTIDE SEQUENCE</scope>
    <source>
        <strain evidence="5">MG17</strain>
    </source>
</reference>
<name>A0A9X2HIY4_9SPHN</name>
<dbReference type="RefSeq" id="WP_254292088.1">
    <property type="nucleotide sequence ID" value="NZ_JAMLDX010000003.1"/>
</dbReference>
<dbReference type="GO" id="GO:1904680">
    <property type="term" value="F:peptide transmembrane transporter activity"/>
    <property type="evidence" value="ECO:0007669"/>
    <property type="project" value="TreeGrafter"/>
</dbReference>
<dbReference type="PROSITE" id="PS51257">
    <property type="entry name" value="PROKAR_LIPOPROTEIN"/>
    <property type="match status" value="1"/>
</dbReference>
<evidence type="ECO:0000256" key="3">
    <source>
        <dbReference type="ARBA" id="ARBA00022729"/>
    </source>
</evidence>
<dbReference type="PIRSF" id="PIRSF002741">
    <property type="entry name" value="MppA"/>
    <property type="match status" value="1"/>
</dbReference>
<dbReference type="GO" id="GO:0030288">
    <property type="term" value="C:outer membrane-bounded periplasmic space"/>
    <property type="evidence" value="ECO:0007669"/>
    <property type="project" value="UniProtKB-ARBA"/>
</dbReference>
<dbReference type="Gene3D" id="3.40.190.10">
    <property type="entry name" value="Periplasmic binding protein-like II"/>
    <property type="match status" value="1"/>
</dbReference>
<accession>A0A9X2HIY4</accession>
<dbReference type="PANTHER" id="PTHR30290">
    <property type="entry name" value="PERIPLASMIC BINDING COMPONENT OF ABC TRANSPORTER"/>
    <property type="match status" value="1"/>
</dbReference>
<dbReference type="EMBL" id="JAMLDX010000003">
    <property type="protein sequence ID" value="MCP3729974.1"/>
    <property type="molecule type" value="Genomic_DNA"/>
</dbReference>
<protein>
    <submittedName>
        <fullName evidence="5">ABC transporter substrate-binding protein</fullName>
    </submittedName>
</protein>
<dbReference type="Pfam" id="PF00496">
    <property type="entry name" value="SBP_bac_5"/>
    <property type="match status" value="1"/>
</dbReference>
<dbReference type="InterPro" id="IPR039424">
    <property type="entry name" value="SBP_5"/>
</dbReference>
<comment type="subcellular location">
    <subcellularLocation>
        <location evidence="1">Periplasm</location>
    </subcellularLocation>
</comment>
<keyword evidence="3" id="KW-0732">Signal</keyword>
<evidence type="ECO:0000256" key="1">
    <source>
        <dbReference type="ARBA" id="ARBA00004418"/>
    </source>
</evidence>
<dbReference type="InterPro" id="IPR030678">
    <property type="entry name" value="Peptide/Ni-bd"/>
</dbReference>
<comment type="caution">
    <text evidence="5">The sequence shown here is derived from an EMBL/GenBank/DDBJ whole genome shotgun (WGS) entry which is preliminary data.</text>
</comment>
<organism evidence="5 6">
    <name type="scientific">Sphingomonas tagetis</name>
    <dbReference type="NCBI Taxonomy" id="2949092"/>
    <lineage>
        <taxon>Bacteria</taxon>
        <taxon>Pseudomonadati</taxon>
        <taxon>Pseudomonadota</taxon>
        <taxon>Alphaproteobacteria</taxon>
        <taxon>Sphingomonadales</taxon>
        <taxon>Sphingomonadaceae</taxon>
        <taxon>Sphingomonas</taxon>
    </lineage>
</organism>
<comment type="similarity">
    <text evidence="2">Belongs to the bacterial solute-binding protein 5 family.</text>
</comment>
<sequence>MRSIRATLFAATALLASCAPEARREDGGSILHARINADIVSSDPGTRRDLNTDAVLLHVVEGLVASREDGSAGPMLAQSWTVSPDGKRYRFALRQGVRFHNGAPLTADDVVWSFKRYLTPATHWRCGSDLGPKGIAALLEVRALDPRTVELVLDRPAPLLLQTLARADCGGTGIYHRDSVGADGSWRHPIGTGPFQWSEWRHNEYVELRRFPGYASLPGTPDGNGGGKQALVDRVRFDVIPDSSSASAALLRGSLDILDGLPPNEMGAVERAPGVSFSSAPGMDLFAMLFRTHDPVLRDARLRRAIALSLDVAALTKVATRGTGIANSSPIPAASPFFKTVERERIKRDLAAARALARAAGYKGEPIQLITGRQPPEMYDVAIIAQAMGREAGINLRVEVLDWSSQLARYSSGDYQAMVFGYSARLDPSLMFNAFLGDQQTDPRKVWDTPTARSLMSQSVAAPTPDERQAIFDKMDRAFRTEAPAVILYNSQRVTALRQGVTGFRAWPAQSQRLWNVKLAGS</sequence>
<dbReference type="Proteomes" id="UP001139451">
    <property type="component" value="Unassembled WGS sequence"/>
</dbReference>
<keyword evidence="6" id="KW-1185">Reference proteome</keyword>
<dbReference type="Gene3D" id="3.10.105.10">
    <property type="entry name" value="Dipeptide-binding Protein, Domain 3"/>
    <property type="match status" value="1"/>
</dbReference>
<dbReference type="GO" id="GO:0015833">
    <property type="term" value="P:peptide transport"/>
    <property type="evidence" value="ECO:0007669"/>
    <property type="project" value="TreeGrafter"/>
</dbReference>
<dbReference type="SUPFAM" id="SSF53850">
    <property type="entry name" value="Periplasmic binding protein-like II"/>
    <property type="match status" value="1"/>
</dbReference>